<organism evidence="2">
    <name type="scientific">mine drainage metagenome</name>
    <dbReference type="NCBI Taxonomy" id="410659"/>
    <lineage>
        <taxon>unclassified sequences</taxon>
        <taxon>metagenomes</taxon>
        <taxon>ecological metagenomes</taxon>
    </lineage>
</organism>
<name>A0A1J5TPJ5_9ZZZZ</name>
<sequence>MSNVRIWDLGFGILGCAHGSQAFVRSAIPNPRSKIQNPEFSKGFTLLELIVVISVVAILAGSLLSRIPYYQEQAEKTVVEQMAGAMQSALIMHYGSLMAHGAGAEKGLNALANDNPMDWLQQKPKNYAGEFFDPTPATVSPGHWMFDLKSHELIYVLDRSDYFTPGKDGQKWIRFHVRLEYESPVVRTAGGKKELVSTLFEPTEPYRWFD</sequence>
<evidence type="ECO:0000256" key="1">
    <source>
        <dbReference type="SAM" id="Phobius"/>
    </source>
</evidence>
<dbReference type="Pfam" id="PF07963">
    <property type="entry name" value="N_methyl"/>
    <property type="match status" value="1"/>
</dbReference>
<comment type="caution">
    <text evidence="2">The sequence shown here is derived from an EMBL/GenBank/DDBJ whole genome shotgun (WGS) entry which is preliminary data.</text>
</comment>
<dbReference type="PROSITE" id="PS00409">
    <property type="entry name" value="PROKAR_NTER_METHYL"/>
    <property type="match status" value="1"/>
</dbReference>
<reference evidence="2" key="1">
    <citation type="submission" date="2016-10" db="EMBL/GenBank/DDBJ databases">
        <title>Sequence of Gallionella enrichment culture.</title>
        <authorList>
            <person name="Poehlein A."/>
            <person name="Muehling M."/>
            <person name="Daniel R."/>
        </authorList>
    </citation>
    <scope>NUCLEOTIDE SEQUENCE</scope>
</reference>
<dbReference type="EMBL" id="MLJW01000003">
    <property type="protein sequence ID" value="OIR18237.1"/>
    <property type="molecule type" value="Genomic_DNA"/>
</dbReference>
<proteinExistence type="predicted"/>
<evidence type="ECO:0000313" key="2">
    <source>
        <dbReference type="EMBL" id="OIR18237.1"/>
    </source>
</evidence>
<dbReference type="NCBIfam" id="TIGR02532">
    <property type="entry name" value="IV_pilin_GFxxxE"/>
    <property type="match status" value="1"/>
</dbReference>
<gene>
    <name evidence="2" type="ORF">GALL_15650</name>
</gene>
<keyword evidence="1" id="KW-0472">Membrane</keyword>
<dbReference type="AlphaFoldDB" id="A0A1J5TPJ5"/>
<accession>A0A1J5TPJ5</accession>
<feature type="transmembrane region" description="Helical" evidence="1">
    <location>
        <begin position="46"/>
        <end position="64"/>
    </location>
</feature>
<dbReference type="SUPFAM" id="SSF54523">
    <property type="entry name" value="Pili subunits"/>
    <property type="match status" value="1"/>
</dbReference>
<dbReference type="InterPro" id="IPR045584">
    <property type="entry name" value="Pilin-like"/>
</dbReference>
<dbReference type="Gene3D" id="3.30.700.10">
    <property type="entry name" value="Glycoprotein, Type 4 Pilin"/>
    <property type="match status" value="1"/>
</dbReference>
<keyword evidence="1" id="KW-0812">Transmembrane</keyword>
<dbReference type="InterPro" id="IPR012902">
    <property type="entry name" value="N_methyl_site"/>
</dbReference>
<protein>
    <recommendedName>
        <fullName evidence="3">Type II secretion system protein G</fullName>
    </recommendedName>
</protein>
<keyword evidence="1" id="KW-1133">Transmembrane helix</keyword>
<evidence type="ECO:0008006" key="3">
    <source>
        <dbReference type="Google" id="ProtNLM"/>
    </source>
</evidence>